<sequence>MASVDEDLQLDNNLNELYSEIDNMLDGGDNKVEVAFDAAVLMDLEKNVNALRLDAKENSVRGHPSVVKVLAGSSRKKSRSHNGGGGAGKSLISRQKQQQLREENMWNQGQTLEQLIGINGDCQERNDVFRLLDLFQSLHEIMNNNLACTQENFLPSDYLFDMPRKCTMPKTLNLRHQIFVLSTKLDRFLNSQRRILEANRHFDYNKYTECDNMLNKAMSCLIPIKRFSGIELRHRSWEFAHTTTKANAQQLERLLHNMREYLKTAHLWIHAFNWEMDLQYRYSKAMTESLQANNERALLVAAAEAQAAVKRQLTAEELLIAEQYQLKNVIECAAEHDDFLNALLHTPELYFPPEILAICEPSANQPAASAIAEPLADDLTHKDWIAYEEILFEAPSSPPKHNLRAHQPWKYRG</sequence>
<dbReference type="GO" id="GO:0000900">
    <property type="term" value="F:mRNA regulatory element binding translation repressor activity"/>
    <property type="evidence" value="ECO:0007669"/>
    <property type="project" value="EnsemblMetazoa"/>
</dbReference>
<dbReference type="GO" id="GO:0030727">
    <property type="term" value="P:germarium-derived female germ-line cyst formation"/>
    <property type="evidence" value="ECO:0007669"/>
    <property type="project" value="EnsemblMetazoa"/>
</dbReference>
<reference evidence="2 3" key="1">
    <citation type="journal article" date="2007" name="Nature">
        <title>Evolution of genes and genomes on the Drosophila phylogeny.</title>
        <authorList>
            <consortium name="Drosophila 12 Genomes Consortium"/>
            <person name="Clark A.G."/>
            <person name="Eisen M.B."/>
            <person name="Smith D.R."/>
            <person name="Bergman C.M."/>
            <person name="Oliver B."/>
            <person name="Markow T.A."/>
            <person name="Kaufman T.C."/>
            <person name="Kellis M."/>
            <person name="Gelbart W."/>
            <person name="Iyer V.N."/>
            <person name="Pollard D.A."/>
            <person name="Sackton T.B."/>
            <person name="Larracuente A.M."/>
            <person name="Singh N.D."/>
            <person name="Abad J.P."/>
            <person name="Abt D.N."/>
            <person name="Adryan B."/>
            <person name="Aguade M."/>
            <person name="Akashi H."/>
            <person name="Anderson W.W."/>
            <person name="Aquadro C.F."/>
            <person name="Ardell D.H."/>
            <person name="Arguello R."/>
            <person name="Artieri C.G."/>
            <person name="Barbash D.A."/>
            <person name="Barker D."/>
            <person name="Barsanti P."/>
            <person name="Batterham P."/>
            <person name="Batzoglou S."/>
            <person name="Begun D."/>
            <person name="Bhutkar A."/>
            <person name="Blanco E."/>
            <person name="Bosak S.A."/>
            <person name="Bradley R.K."/>
            <person name="Brand A.D."/>
            <person name="Brent M.R."/>
            <person name="Brooks A.N."/>
            <person name="Brown R.H."/>
            <person name="Butlin R.K."/>
            <person name="Caggese C."/>
            <person name="Calvi B.R."/>
            <person name="Bernardo de Carvalho A."/>
            <person name="Caspi A."/>
            <person name="Castrezana S."/>
            <person name="Celniker S.E."/>
            <person name="Chang J.L."/>
            <person name="Chapple C."/>
            <person name="Chatterji S."/>
            <person name="Chinwalla A."/>
            <person name="Civetta A."/>
            <person name="Clifton S.W."/>
            <person name="Comeron J.M."/>
            <person name="Costello J.C."/>
            <person name="Coyne J.A."/>
            <person name="Daub J."/>
            <person name="David R.G."/>
            <person name="Delcher A.L."/>
            <person name="Delehaunty K."/>
            <person name="Do C.B."/>
            <person name="Ebling H."/>
            <person name="Edwards K."/>
            <person name="Eickbush T."/>
            <person name="Evans J.D."/>
            <person name="Filipski A."/>
            <person name="Findeiss S."/>
            <person name="Freyhult E."/>
            <person name="Fulton L."/>
            <person name="Fulton R."/>
            <person name="Garcia A.C."/>
            <person name="Gardiner A."/>
            <person name="Garfield D.A."/>
            <person name="Garvin B.E."/>
            <person name="Gibson G."/>
            <person name="Gilbert D."/>
            <person name="Gnerre S."/>
            <person name="Godfrey J."/>
            <person name="Good R."/>
            <person name="Gotea V."/>
            <person name="Gravely B."/>
            <person name="Greenberg A.J."/>
            <person name="Griffiths-Jones S."/>
            <person name="Gross S."/>
            <person name="Guigo R."/>
            <person name="Gustafson E.A."/>
            <person name="Haerty W."/>
            <person name="Hahn M.W."/>
            <person name="Halligan D.L."/>
            <person name="Halpern A.L."/>
            <person name="Halter G.M."/>
            <person name="Han M.V."/>
            <person name="Heger A."/>
            <person name="Hillier L."/>
            <person name="Hinrichs A.S."/>
            <person name="Holmes I."/>
            <person name="Hoskins R.A."/>
            <person name="Hubisz M.J."/>
            <person name="Hultmark D."/>
            <person name="Huntley M.A."/>
            <person name="Jaffe D.B."/>
            <person name="Jagadeeshan S."/>
            <person name="Jeck W.R."/>
            <person name="Johnson J."/>
            <person name="Jones C.D."/>
            <person name="Jordan W.C."/>
            <person name="Karpen G.H."/>
            <person name="Kataoka E."/>
            <person name="Keightley P.D."/>
            <person name="Kheradpour P."/>
            <person name="Kirkness E.F."/>
            <person name="Koerich L.B."/>
            <person name="Kristiansen K."/>
            <person name="Kudrna D."/>
            <person name="Kulathinal R.J."/>
            <person name="Kumar S."/>
            <person name="Kwok R."/>
            <person name="Lander E."/>
            <person name="Langley C.H."/>
            <person name="Lapoint R."/>
            <person name="Lazzaro B.P."/>
            <person name="Lee S.J."/>
            <person name="Levesque L."/>
            <person name="Li R."/>
            <person name="Lin C.F."/>
            <person name="Lin M.F."/>
            <person name="Lindblad-Toh K."/>
            <person name="Llopart A."/>
            <person name="Long M."/>
            <person name="Low L."/>
            <person name="Lozovsky E."/>
            <person name="Lu J."/>
            <person name="Luo M."/>
            <person name="Machado C.A."/>
            <person name="Makalowski W."/>
            <person name="Marzo M."/>
            <person name="Matsuda M."/>
            <person name="Matzkin L."/>
            <person name="McAllister B."/>
            <person name="McBride C.S."/>
            <person name="McKernan B."/>
            <person name="McKernan K."/>
            <person name="Mendez-Lago M."/>
            <person name="Minx P."/>
            <person name="Mollenhauer M.U."/>
            <person name="Montooth K."/>
            <person name="Mount S.M."/>
            <person name="Mu X."/>
            <person name="Myers E."/>
            <person name="Negre B."/>
            <person name="Newfeld S."/>
            <person name="Nielsen R."/>
            <person name="Noor M.A."/>
            <person name="O'Grady P."/>
            <person name="Pachter L."/>
            <person name="Papaceit M."/>
            <person name="Parisi M.J."/>
            <person name="Parisi M."/>
            <person name="Parts L."/>
            <person name="Pedersen J.S."/>
            <person name="Pesole G."/>
            <person name="Phillippy A.M."/>
            <person name="Ponting C.P."/>
            <person name="Pop M."/>
            <person name="Porcelli D."/>
            <person name="Powell J.R."/>
            <person name="Prohaska S."/>
            <person name="Pruitt K."/>
            <person name="Puig M."/>
            <person name="Quesneville H."/>
            <person name="Ram K.R."/>
            <person name="Rand D."/>
            <person name="Rasmussen M.D."/>
            <person name="Reed L.K."/>
            <person name="Reenan R."/>
            <person name="Reily A."/>
            <person name="Remington K.A."/>
            <person name="Rieger T.T."/>
            <person name="Ritchie M.G."/>
            <person name="Robin C."/>
            <person name="Rogers Y.H."/>
            <person name="Rohde C."/>
            <person name="Rozas J."/>
            <person name="Rubenfield M.J."/>
            <person name="Ruiz A."/>
            <person name="Russo S."/>
            <person name="Salzberg S.L."/>
            <person name="Sanchez-Gracia A."/>
            <person name="Saranga D.J."/>
            <person name="Sato H."/>
            <person name="Schaeffer S.W."/>
            <person name="Schatz M.C."/>
            <person name="Schlenke T."/>
            <person name="Schwartz R."/>
            <person name="Segarra C."/>
            <person name="Singh R.S."/>
            <person name="Sirot L."/>
            <person name="Sirota M."/>
            <person name="Sisneros N.B."/>
            <person name="Smith C.D."/>
            <person name="Smith T.F."/>
            <person name="Spieth J."/>
            <person name="Stage D.E."/>
            <person name="Stark A."/>
            <person name="Stephan W."/>
            <person name="Strausberg R.L."/>
            <person name="Strempel S."/>
            <person name="Sturgill D."/>
            <person name="Sutton G."/>
            <person name="Sutton G.G."/>
            <person name="Tao W."/>
            <person name="Teichmann S."/>
            <person name="Tobari Y.N."/>
            <person name="Tomimura Y."/>
            <person name="Tsolas J.M."/>
            <person name="Valente V.L."/>
            <person name="Venter E."/>
            <person name="Venter J.C."/>
            <person name="Vicario S."/>
            <person name="Vieira F.G."/>
            <person name="Vilella A.J."/>
            <person name="Villasante A."/>
            <person name="Walenz B."/>
            <person name="Wang J."/>
            <person name="Wasserman M."/>
            <person name="Watts T."/>
            <person name="Wilson D."/>
            <person name="Wilson R.K."/>
            <person name="Wing R.A."/>
            <person name="Wolfner M.F."/>
            <person name="Wong A."/>
            <person name="Wong G.K."/>
            <person name="Wu C.I."/>
            <person name="Wu G."/>
            <person name="Yamamoto D."/>
            <person name="Yang H.P."/>
            <person name="Yang S.P."/>
            <person name="Yorke J.A."/>
            <person name="Yoshida K."/>
            <person name="Zdobnov E."/>
            <person name="Zhang P."/>
            <person name="Zhang Y."/>
            <person name="Zimin A.V."/>
            <person name="Baldwin J."/>
            <person name="Abdouelleil A."/>
            <person name="Abdulkadir J."/>
            <person name="Abebe A."/>
            <person name="Abera B."/>
            <person name="Abreu J."/>
            <person name="Acer S.C."/>
            <person name="Aftuck L."/>
            <person name="Alexander A."/>
            <person name="An P."/>
            <person name="Anderson E."/>
            <person name="Anderson S."/>
            <person name="Arachi H."/>
            <person name="Azer M."/>
            <person name="Bachantsang P."/>
            <person name="Barry A."/>
            <person name="Bayul T."/>
            <person name="Berlin A."/>
            <person name="Bessette D."/>
            <person name="Bloom T."/>
            <person name="Blye J."/>
            <person name="Boguslavskiy L."/>
            <person name="Bonnet C."/>
            <person name="Boukhgalter B."/>
            <person name="Bourzgui I."/>
            <person name="Brown A."/>
            <person name="Cahill P."/>
            <person name="Channer S."/>
            <person name="Cheshatsang Y."/>
            <person name="Chuda L."/>
            <person name="Citroen M."/>
            <person name="Collymore A."/>
            <person name="Cooke P."/>
            <person name="Costello M."/>
            <person name="D'Aco K."/>
            <person name="Daza R."/>
            <person name="De Haan G."/>
            <person name="DeGray S."/>
            <person name="DeMaso C."/>
            <person name="Dhargay N."/>
            <person name="Dooley K."/>
            <person name="Dooley E."/>
            <person name="Doricent M."/>
            <person name="Dorje P."/>
            <person name="Dorjee K."/>
            <person name="Dupes A."/>
            <person name="Elong R."/>
            <person name="Falk J."/>
            <person name="Farina A."/>
            <person name="Faro S."/>
            <person name="Ferguson D."/>
            <person name="Fisher S."/>
            <person name="Foley C.D."/>
            <person name="Franke A."/>
            <person name="Friedrich D."/>
            <person name="Gadbois L."/>
            <person name="Gearin G."/>
            <person name="Gearin C.R."/>
            <person name="Giannoukos G."/>
            <person name="Goode T."/>
            <person name="Graham J."/>
            <person name="Grandbois E."/>
            <person name="Grewal S."/>
            <person name="Gyaltsen K."/>
            <person name="Hafez N."/>
            <person name="Hagos B."/>
            <person name="Hall J."/>
            <person name="Henson C."/>
            <person name="Hollinger A."/>
            <person name="Honan T."/>
            <person name="Huard M.D."/>
            <person name="Hughes L."/>
            <person name="Hurhula B."/>
            <person name="Husby M.E."/>
            <person name="Kamat A."/>
            <person name="Kanga B."/>
            <person name="Kashin S."/>
            <person name="Khazanovich D."/>
            <person name="Kisner P."/>
            <person name="Lance K."/>
            <person name="Lara M."/>
            <person name="Lee W."/>
            <person name="Lennon N."/>
            <person name="Letendre F."/>
            <person name="LeVine R."/>
            <person name="Lipovsky A."/>
            <person name="Liu X."/>
            <person name="Liu J."/>
            <person name="Liu S."/>
            <person name="Lokyitsang T."/>
            <person name="Lokyitsang Y."/>
            <person name="Lubonja R."/>
            <person name="Lui A."/>
            <person name="MacDonald P."/>
            <person name="Magnisalis V."/>
            <person name="Maru K."/>
            <person name="Matthews C."/>
            <person name="McCusker W."/>
            <person name="McDonough S."/>
            <person name="Mehta T."/>
            <person name="Meldrim J."/>
            <person name="Meneus L."/>
            <person name="Mihai O."/>
            <person name="Mihalev A."/>
            <person name="Mihova T."/>
            <person name="Mittelman R."/>
            <person name="Mlenga V."/>
            <person name="Montmayeur A."/>
            <person name="Mulrain L."/>
            <person name="Navidi A."/>
            <person name="Naylor J."/>
            <person name="Negash T."/>
            <person name="Nguyen T."/>
            <person name="Nguyen N."/>
            <person name="Nicol R."/>
            <person name="Norbu C."/>
            <person name="Norbu N."/>
            <person name="Novod N."/>
            <person name="O'Neill B."/>
            <person name="Osman S."/>
            <person name="Markiewicz E."/>
            <person name="Oyono O.L."/>
            <person name="Patti C."/>
            <person name="Phunkhang P."/>
            <person name="Pierre F."/>
            <person name="Priest M."/>
            <person name="Raghuraman S."/>
            <person name="Rege F."/>
            <person name="Reyes R."/>
            <person name="Rise C."/>
            <person name="Rogov P."/>
            <person name="Ross K."/>
            <person name="Ryan E."/>
            <person name="Settipalli S."/>
            <person name="Shea T."/>
            <person name="Sherpa N."/>
            <person name="Shi L."/>
            <person name="Shih D."/>
            <person name="Sparrow T."/>
            <person name="Spaulding J."/>
            <person name="Stalker J."/>
            <person name="Stange-Thomann N."/>
            <person name="Stavropoulos S."/>
            <person name="Stone C."/>
            <person name="Strader C."/>
            <person name="Tesfaye S."/>
            <person name="Thomson T."/>
            <person name="Thoulutsang Y."/>
            <person name="Thoulutsang D."/>
            <person name="Topham K."/>
            <person name="Topping I."/>
            <person name="Tsamla T."/>
            <person name="Vassiliev H."/>
            <person name="Vo A."/>
            <person name="Wangchuk T."/>
            <person name="Wangdi T."/>
            <person name="Weiand M."/>
            <person name="Wilkinson J."/>
            <person name="Wilson A."/>
            <person name="Yadav S."/>
            <person name="Young G."/>
            <person name="Yu Q."/>
            <person name="Zembek L."/>
            <person name="Zhong D."/>
            <person name="Zimmer A."/>
            <person name="Zwirko Z."/>
            <person name="Jaffe D.B."/>
            <person name="Alvarez P."/>
            <person name="Brockman W."/>
            <person name="Butler J."/>
            <person name="Chin C."/>
            <person name="Gnerre S."/>
            <person name="Grabherr M."/>
            <person name="Kleber M."/>
            <person name="Mauceli E."/>
            <person name="MacCallum I."/>
        </authorList>
    </citation>
    <scope>NUCLEOTIDE SEQUENCE [LARGE SCALE GENOMIC DNA]</scope>
    <source>
        <strain evidence="3">Tucson 14030-0811.24</strain>
    </source>
</reference>
<dbReference type="FunCoup" id="B4NJ73">
    <property type="interactions" value="123"/>
</dbReference>
<organism evidence="2 3">
    <name type="scientific">Drosophila willistoni</name>
    <name type="common">Fruit fly</name>
    <dbReference type="NCBI Taxonomy" id="7260"/>
    <lineage>
        <taxon>Eukaryota</taxon>
        <taxon>Metazoa</taxon>
        <taxon>Ecdysozoa</taxon>
        <taxon>Arthropoda</taxon>
        <taxon>Hexapoda</taxon>
        <taxon>Insecta</taxon>
        <taxon>Pterygota</taxon>
        <taxon>Neoptera</taxon>
        <taxon>Endopterygota</taxon>
        <taxon>Diptera</taxon>
        <taxon>Brachycera</taxon>
        <taxon>Muscomorpha</taxon>
        <taxon>Ephydroidea</taxon>
        <taxon>Drosophilidae</taxon>
        <taxon>Drosophila</taxon>
        <taxon>Sophophora</taxon>
    </lineage>
</organism>
<dbReference type="OMA" id="FNWEMDL"/>
<dbReference type="GO" id="GO:0045170">
    <property type="term" value="C:spectrosome"/>
    <property type="evidence" value="ECO:0007669"/>
    <property type="project" value="EnsemblMetazoa"/>
</dbReference>
<dbReference type="GO" id="GO:0045169">
    <property type="term" value="C:fusome"/>
    <property type="evidence" value="ECO:0007669"/>
    <property type="project" value="EnsemblMetazoa"/>
</dbReference>
<proteinExistence type="predicted"/>
<dbReference type="KEGG" id="dwi:6650001"/>
<dbReference type="GO" id="GO:0061060">
    <property type="term" value="P:negative regulation of peptidoglycan recognition protein signaling pathway"/>
    <property type="evidence" value="ECO:0007669"/>
    <property type="project" value="EnsemblMetazoa"/>
</dbReference>
<dbReference type="GO" id="GO:0007282">
    <property type="term" value="P:cystoblast division"/>
    <property type="evidence" value="ECO:0007669"/>
    <property type="project" value="EnsemblMetazoa"/>
</dbReference>
<dbReference type="PhylomeDB" id="B4NJ73"/>
<dbReference type="GO" id="GO:0043130">
    <property type="term" value="F:ubiquitin binding"/>
    <property type="evidence" value="ECO:0007669"/>
    <property type="project" value="EnsemblMetazoa"/>
</dbReference>
<dbReference type="GO" id="GO:1903006">
    <property type="term" value="P:positive regulation of protein K63-linked deubiquitination"/>
    <property type="evidence" value="ECO:0007669"/>
    <property type="project" value="EnsemblMetazoa"/>
</dbReference>
<dbReference type="HOGENOM" id="CLU_644469_0_0_1"/>
<evidence type="ECO:0000313" key="2">
    <source>
        <dbReference type="EMBL" id="EDW83866.1"/>
    </source>
</evidence>
<dbReference type="GO" id="GO:0045478">
    <property type="term" value="P:fusome organization"/>
    <property type="evidence" value="ECO:0007669"/>
    <property type="project" value="EnsemblMetazoa"/>
</dbReference>
<dbReference type="GO" id="GO:0035212">
    <property type="term" value="P:cell competition in a multicellular organism"/>
    <property type="evidence" value="ECO:0007669"/>
    <property type="project" value="EnsemblMetazoa"/>
</dbReference>
<dbReference type="eggNOG" id="ENOG502TB7D">
    <property type="taxonomic scope" value="Eukaryota"/>
</dbReference>
<dbReference type="GO" id="GO:0045880">
    <property type="term" value="P:positive regulation of smoothened signaling pathway"/>
    <property type="evidence" value="ECO:0007669"/>
    <property type="project" value="EnsemblMetazoa"/>
</dbReference>
<dbReference type="Proteomes" id="UP000007798">
    <property type="component" value="Unassembled WGS sequence"/>
</dbReference>
<evidence type="ECO:0000313" key="3">
    <source>
        <dbReference type="Proteomes" id="UP000007798"/>
    </source>
</evidence>
<feature type="region of interest" description="Disordered" evidence="1">
    <location>
        <begin position="70"/>
        <end position="100"/>
    </location>
</feature>
<protein>
    <recommendedName>
        <fullName evidence="4">Protein bag-of-marbles</fullName>
    </recommendedName>
</protein>
<name>B4NJ73_DROWI</name>
<accession>B4NJ73</accession>
<dbReference type="STRING" id="7260.B4NJ73"/>
<dbReference type="OrthoDB" id="7920838at2759"/>
<dbReference type="GO" id="GO:2000738">
    <property type="term" value="P:positive regulation of stem cell differentiation"/>
    <property type="evidence" value="ECO:0007669"/>
    <property type="project" value="EnsemblMetazoa"/>
</dbReference>
<dbReference type="AlphaFoldDB" id="B4NJ73"/>
<dbReference type="InParanoid" id="B4NJ73"/>
<dbReference type="EMBL" id="CH964272">
    <property type="protein sequence ID" value="EDW83866.1"/>
    <property type="molecule type" value="Genomic_DNA"/>
</dbReference>
<dbReference type="GO" id="GO:0007284">
    <property type="term" value="P:spermatogonial cell division"/>
    <property type="evidence" value="ECO:0007669"/>
    <property type="project" value="EnsemblMetazoa"/>
</dbReference>
<gene>
    <name evidence="2" type="primary">Dwil\GK13839</name>
    <name evidence="2" type="ORF">Dwil_GK13839</name>
</gene>
<keyword evidence="3" id="KW-1185">Reference proteome</keyword>
<dbReference type="GO" id="GO:0030718">
    <property type="term" value="P:germ-line stem cell population maintenance"/>
    <property type="evidence" value="ECO:0007669"/>
    <property type="project" value="EnsemblMetazoa"/>
</dbReference>
<dbReference type="GO" id="GO:0098730">
    <property type="term" value="P:male germline stem cell symmetric division"/>
    <property type="evidence" value="ECO:0007669"/>
    <property type="project" value="EnsemblMetazoa"/>
</dbReference>
<dbReference type="GO" id="GO:0048132">
    <property type="term" value="P:female germ-line stem cell asymmetric division"/>
    <property type="evidence" value="ECO:0007669"/>
    <property type="project" value="EnsemblMetazoa"/>
</dbReference>
<dbReference type="GO" id="GO:0003730">
    <property type="term" value="F:mRNA 3'-UTR binding"/>
    <property type="evidence" value="ECO:0007669"/>
    <property type="project" value="EnsemblMetazoa"/>
</dbReference>
<evidence type="ECO:0008006" key="4">
    <source>
        <dbReference type="Google" id="ProtNLM"/>
    </source>
</evidence>
<evidence type="ECO:0000256" key="1">
    <source>
        <dbReference type="SAM" id="MobiDB-lite"/>
    </source>
</evidence>